<accession>A0ABW2DTE8</accession>
<protein>
    <submittedName>
        <fullName evidence="1">Uncharacterized protein</fullName>
    </submittedName>
</protein>
<reference evidence="2" key="1">
    <citation type="journal article" date="2019" name="Int. J. Syst. Evol. Microbiol.">
        <title>The Global Catalogue of Microorganisms (GCM) 10K type strain sequencing project: providing services to taxonomists for standard genome sequencing and annotation.</title>
        <authorList>
            <consortium name="The Broad Institute Genomics Platform"/>
            <consortium name="The Broad Institute Genome Sequencing Center for Infectious Disease"/>
            <person name="Wu L."/>
            <person name="Ma J."/>
        </authorList>
    </citation>
    <scope>NUCLEOTIDE SEQUENCE [LARGE SCALE GENOMIC DNA]</scope>
    <source>
        <strain evidence="2">JCM 4855</strain>
    </source>
</reference>
<sequence>MRSSVLADWYFSSALKLTVHQSREYLDIMEILRSPHSDSAQLGVALDRLTEQEGSVRVHALPAVLALADRSADDETLVERASLVWWTLLFEDAENGPEAPDANVLARDLHELLYEALYGKADDFAERVGRVVARVPVPAPRTEAGTGARWSPAPYHDLHDHAVPAVALALLEHAAAHRPAVVATVCLGDRRIPLVQRAVDGDLGRLPLLLAGAVLTRTDRSATGDEVRARLAEAGRGAADLEPDLLAAAARSWFGHPGDEYGPEPGLLEPEIARGTLHRLWRPGHHTAKEQRDAVKARLGVLDNRPDSGLVAVLWQLTLWELAAAHNPVETARRTADWWGPPAETRLAGAEDAGIDPRWASPDDPAGLSWLTSTAKIHGSVPALAAAEAGPGRAPCEACSPWAERTDDAFPSDGVRKEKFYRTSDRPAVLIQLAAVSSLAVRLLRDLGAADATGSEGMPDHLLGLLFHAEDVLRDGPLGPFVAELRNGNQRPPGAPVTASLAALVWHAQQAVERTGTGRHPQVTAGALADFLIGGAGAVETGRDHDRGRQWSLLFRRPALHGARRWIREAAAGSRHGAGAARNTLGWYGGDQPHARRVLAEAAQRMQDLDAARGRDRHGASDELFVSALVQEFDGHFTERPDWLGPLTGVFDTGGRPRPVPYEQVLAAKPYPLEVWQRYGLDIPRAMKALRGRDAMRTVRLGALLASPGSDHLDQLQGWVHEWFDTMSALSQPRDWPRATRAAAINLLAPLPDGSPAADADRQEQLRRVFETVIDSVVEFSAAAPRYYELLFDRLRATGGPLSDENMNRLRIRAIRAVRRRRDAEAGLTALRGPWEVLESHVARAAVEAGLRTFVTAISTISLAWDERRLLGEVVDESWRDLTLGPDAALHVAPADAPGHRTADPRLVTARVLDRFHGLQQSRVLRLDLGTRDGKGESEAAPADVHALNGVRRRQVLDQWRKERRHHYVSGVVCGGPLDGADGDEDTAADGDPGTVLVNWGAEEPVCALPGTENWRIGDPCRLAVLWDRAAGRWVQAPGSRVTRPVRPAPVHGELRPAEVVCAPGVRPQVLVSGVDVSDQAFGSASERWAPDLSTRTAAPAPYGSPRRPTVTVARWDEELTCWLPADRTATELIAHDLPYQGPAGCRATVLVCTGTQEATGADRAVGHRFVTDPGRSYVLRPQDWVDPADSLEAVLAHGRGTLVYAGLAPDGRLFLLDQPPKGAEERWENLSAGGHDTRNCRWQALFTRGEDEYWQAERRADGSWYTALGPRAVPGFPTEVTVTDLGGVAGDRCAFRPVEWRPDAAVVKGRPAEYQLRDHHTPTPERFDALWNITEHDILSVKRCLDPNRYSLVRAVTTDGLTVRLNGSTFAFDESGAVTRVVVTHVKHIHDTSHAEAEAPVDDGRFLELIGSGFTELPDPALLGGVVVLMPQIRQGNDFDYKVWLKIGGSVVSSLLPAGAFSEPVHHTGTTFTALRRPDGRGWEFRPTRRLVYGSPLYRCVEQDRPPTEPHRLLGRSDGRAYYGRAGSTELVSVPTTAAEGFPAGMQGVVVSQVASAAWHRDAQWQRLLVRSGKDELIGDTPPDRPGSGEVYDVRLRVDSAGDGLVTLWRELAVRPLKRRPRQGAAPAQRPPTEEWRERLAQGVLVPVTGRLHGEVLECRGARIPLVAGDAPYVGAVEYSDQARAVLIEQDGELRASTRAAQPCTAAEFAAAAAGVAEGMAADRCGLQLDVHYVGRETDGGRDVRRFEWGRGFTVLLSDTELTVGDDPVGDEYAFPLHHGDRLTRMDVRLDAAGRTVINIRPEEDVEIGVGRRTFIEAGLRVLHRLTLAVDPATGRIAVRAVRLRRRTRSQDLDQSQTYPVQAELDPDSRARVLAALARDPRGANGAQTLEILARFDRDAYAADSRVRRFTYLDTGVGPGGIADREHVFMVAGGIRRDGNDTTIEFRLPEDVLREPDTDPLVVHIPRRQFSSREHLLPRLLDEGRQDHYRDKGVMLVRLQSDARDAGRVLGDITAPPPREGLHSAVEHAGGSLIAAVAGPDTVELRPGVVHRTPQPMGYTRGALVRLQSRGDDVWITPAQDADADYIPTHEDRPAVVLPKNSLLTKGGRPDMPNGFTVAGLRGAFGTADRNHGQELLATPHPKVALLRRGAGGVRLRPVGGAAGGDPRAATVGLHRAEPQIRVVGAQGTDAPAVPWARLSFRDADAEEVRRLCGIRWEYHDTATSFLQNGRVKYPWKDLTGRVMSEEPVFFDEEDGHWTLRYRPEAIRRFGAPATALTEEPRDDKSLSSSLVYTVAAPARHPKDGKLRGLWLELSPGRVVEVGTSLLLGPGVYTLDRMDWSLFGPGDRVSLAVVRGDVTDPRRLRLLKWEPGPRSALLPDAPGRSVLPVTQVNAKRGGLRLGSGDYALTYPAGPAAASYRTGDAVVLDHTNHVCPLAGAAPVAPGDTALLGVRGPDDSLCLLGLHDTPVRLSADPAHWRGGAWLRELLDGPRVSDVLAALGGALPVTVEEARADGTLVVARSKQPAGGLDRAGLFLCQAVAAFDDQLVLRAGAALYRLPLTDVVRGVPPRHAEATARTLAAERAPVWLNLVYDRASKRVVPYTRLRQAQQPHTDEFEAHPLALVTSEDTVVGLLLRAPHDEGYRWLPAARLSWAGGLTADEITEHVIRLGRVGSAPLRVRELGSAGVSAVDVRQVRQALGRFALGSTLRVEPLAEVSRAHAVLARSQPHGMLVRLQPSATHDGHQAGEPLLAEIARLDDRGDQVLVEVVPHGGRAVALDLPHRLMRSLPKAAEAHDRTRGLCRDWTDSPDKRATGPDMAVIQAVARLDGETGPEDTARLTGNLDFAVEPDGVPDTGAREALESWLVQRGRSAFQLDGSSELELFPLLAACLTMAELGREDEELARGAVLLARCTGMRAVRSLHVEHIVRTWLPLDATGDREPGGRSTMTERLKAVRLAPQAPTEKLRELLWFGNGVLGRIDDHGTHPRGMAQAVLASVGRVGPEMDLAKGADILAPLAGLGRALTPPSDAAVAQPRLLRSQLAELERAVYQCYRLGSLPLLADPNGPTYKERELAERILGSVGAM</sequence>
<proteinExistence type="predicted"/>
<organism evidence="1 2">
    <name type="scientific">Streptomyces viridiviolaceus</name>
    <dbReference type="NCBI Taxonomy" id="68282"/>
    <lineage>
        <taxon>Bacteria</taxon>
        <taxon>Bacillati</taxon>
        <taxon>Actinomycetota</taxon>
        <taxon>Actinomycetes</taxon>
        <taxon>Kitasatosporales</taxon>
        <taxon>Streptomycetaceae</taxon>
        <taxon>Streptomyces</taxon>
    </lineage>
</organism>
<evidence type="ECO:0000313" key="2">
    <source>
        <dbReference type="Proteomes" id="UP001596409"/>
    </source>
</evidence>
<dbReference type="RefSeq" id="WP_189869972.1">
    <property type="nucleotide sequence ID" value="NZ_BMWA01000005.1"/>
</dbReference>
<dbReference type="EMBL" id="JBHSYM010000007">
    <property type="protein sequence ID" value="MFC7011126.1"/>
    <property type="molecule type" value="Genomic_DNA"/>
</dbReference>
<keyword evidence="2" id="KW-1185">Reference proteome</keyword>
<name>A0ABW2DTE8_9ACTN</name>
<dbReference type="Proteomes" id="UP001596409">
    <property type="component" value="Unassembled WGS sequence"/>
</dbReference>
<gene>
    <name evidence="1" type="ORF">ACFQMH_05255</name>
</gene>
<evidence type="ECO:0000313" key="1">
    <source>
        <dbReference type="EMBL" id="MFC7011126.1"/>
    </source>
</evidence>
<comment type="caution">
    <text evidence="1">The sequence shown here is derived from an EMBL/GenBank/DDBJ whole genome shotgun (WGS) entry which is preliminary data.</text>
</comment>